<keyword evidence="4 7" id="KW-0133">Cell shape</keyword>
<dbReference type="PANTHER" id="PTHR41533:SF2">
    <property type="entry name" value="BLR7131 PROTEIN"/>
    <property type="match status" value="1"/>
</dbReference>
<dbReference type="GO" id="GO:0016740">
    <property type="term" value="F:transferase activity"/>
    <property type="evidence" value="ECO:0007669"/>
    <property type="project" value="UniProtKB-KW"/>
</dbReference>
<feature type="active site" description="Nucleophile" evidence="7">
    <location>
        <position position="441"/>
    </location>
</feature>
<evidence type="ECO:0000256" key="5">
    <source>
        <dbReference type="ARBA" id="ARBA00022984"/>
    </source>
</evidence>
<feature type="active site" description="Proton donor/acceptor" evidence="7">
    <location>
        <position position="422"/>
    </location>
</feature>
<dbReference type="InterPro" id="IPR005490">
    <property type="entry name" value="LD_TPept_cat_dom"/>
</dbReference>
<comment type="pathway">
    <text evidence="1 7">Cell wall biogenesis; peptidoglycan biosynthesis.</text>
</comment>
<protein>
    <submittedName>
        <fullName evidence="10">Murein L,D-transpeptidase</fullName>
    </submittedName>
</protein>
<evidence type="ECO:0000259" key="9">
    <source>
        <dbReference type="PROSITE" id="PS52029"/>
    </source>
</evidence>
<feature type="signal peptide" evidence="8">
    <location>
        <begin position="1"/>
        <end position="25"/>
    </location>
</feature>
<comment type="similarity">
    <text evidence="2">Belongs to the YkuD family.</text>
</comment>
<evidence type="ECO:0000256" key="6">
    <source>
        <dbReference type="ARBA" id="ARBA00023316"/>
    </source>
</evidence>
<dbReference type="Gene3D" id="1.10.101.10">
    <property type="entry name" value="PGBD-like superfamily/PGBD"/>
    <property type="match status" value="1"/>
</dbReference>
<dbReference type="Proteomes" id="UP000249557">
    <property type="component" value="Unassembled WGS sequence"/>
</dbReference>
<feature type="domain" description="L,D-TPase catalytic" evidence="9">
    <location>
        <begin position="290"/>
        <end position="470"/>
    </location>
</feature>
<keyword evidence="5 7" id="KW-0573">Peptidoglycan synthesis</keyword>
<dbReference type="UniPathway" id="UPA00219"/>
<dbReference type="InterPro" id="IPR038063">
    <property type="entry name" value="Transpep_catalytic_dom"/>
</dbReference>
<feature type="chain" id="PRO_5016007144" evidence="8">
    <location>
        <begin position="26"/>
        <end position="537"/>
    </location>
</feature>
<evidence type="ECO:0000256" key="2">
    <source>
        <dbReference type="ARBA" id="ARBA00005992"/>
    </source>
</evidence>
<dbReference type="EMBL" id="QFNK01000023">
    <property type="protein sequence ID" value="PZO88254.1"/>
    <property type="molecule type" value="Genomic_DNA"/>
</dbReference>
<accession>A0A2W5A0X2</accession>
<organism evidence="10 11">
    <name type="scientific">Micavibrio aeruginosavorus</name>
    <dbReference type="NCBI Taxonomy" id="349221"/>
    <lineage>
        <taxon>Bacteria</taxon>
        <taxon>Pseudomonadati</taxon>
        <taxon>Bdellovibrionota</taxon>
        <taxon>Bdellovibrionia</taxon>
        <taxon>Bdellovibrionales</taxon>
        <taxon>Pseudobdellovibrionaceae</taxon>
        <taxon>Micavibrio</taxon>
    </lineage>
</organism>
<evidence type="ECO:0000313" key="10">
    <source>
        <dbReference type="EMBL" id="PZO88254.1"/>
    </source>
</evidence>
<dbReference type="AlphaFoldDB" id="A0A2W5A0X2"/>
<dbReference type="InterPro" id="IPR045380">
    <property type="entry name" value="LD_TPept_scaffold_dom"/>
</dbReference>
<reference evidence="10 11" key="1">
    <citation type="submission" date="2017-08" db="EMBL/GenBank/DDBJ databases">
        <title>Infants hospitalized years apart are colonized by the same room-sourced microbial strains.</title>
        <authorList>
            <person name="Brooks B."/>
            <person name="Olm M.R."/>
            <person name="Firek B.A."/>
            <person name="Baker R."/>
            <person name="Thomas B.C."/>
            <person name="Morowitz M.J."/>
            <person name="Banfield J.F."/>
        </authorList>
    </citation>
    <scope>NUCLEOTIDE SEQUENCE [LARGE SCALE GENOMIC DNA]</scope>
    <source>
        <strain evidence="10">S2_018_000_R2_104</strain>
    </source>
</reference>
<dbReference type="GO" id="GO:0008360">
    <property type="term" value="P:regulation of cell shape"/>
    <property type="evidence" value="ECO:0007669"/>
    <property type="project" value="UniProtKB-UniRule"/>
</dbReference>
<dbReference type="SUPFAM" id="SSF141523">
    <property type="entry name" value="L,D-transpeptidase catalytic domain-like"/>
    <property type="match status" value="1"/>
</dbReference>
<keyword evidence="3" id="KW-0808">Transferase</keyword>
<dbReference type="Pfam" id="PF03734">
    <property type="entry name" value="YkuD"/>
    <property type="match status" value="1"/>
</dbReference>
<sequence length="537" mass="60114">MFSRMLRAFASLVLVFAFLSADVAAQEAVIQQPPAKESAPVYLDQKTLLEFYDKRAGTVWLRGITTFQPRAEGALGVLGQSWSHGLNPDKYHVPRLKALMAQGPSMNRSEFDMLLTDGIVRYARDISGNRIGNKGSSEGGKYWREPLTVQQILDQVVDAANPIAALNELAPQSKLYNALHQELIALAANADEPFEQIETGASLKPQDKNAAVPFIRARLGLEPAKSHAEVYDDETAAQVMKLQRRNAIKPDGVIGPATLALLNRGPKQKMEQIVANMERLRGIEEKRPDRYIIVNIPSASLWAVEKGDIAIEMPVVVGKEGRQTNSFRTEISGVRFNPTWTVPPTIKREDLLPLLQSKPERFLERGIRITLNGAEVDPMTTDWSKVTPGTVGKYNMVERPGVENPLGRIRVLMENPYNIYLHDTNHREAFATDERSLSSGCIRVAEPERLANFILKSNKGWSWQRMLDIIDTGKTRDISAEEKMPVYIAYQTVWLDSEGHLIYGKDIYGQDAKLVQDIEKTDGIHIPEKIEQPQISL</sequence>
<dbReference type="GO" id="GO:0071555">
    <property type="term" value="P:cell wall organization"/>
    <property type="evidence" value="ECO:0007669"/>
    <property type="project" value="UniProtKB-UniRule"/>
</dbReference>
<evidence type="ECO:0000256" key="1">
    <source>
        <dbReference type="ARBA" id="ARBA00004752"/>
    </source>
</evidence>
<keyword evidence="8" id="KW-0732">Signal</keyword>
<dbReference type="InterPro" id="IPR052905">
    <property type="entry name" value="LD-transpeptidase_YkuD-like"/>
</dbReference>
<gene>
    <name evidence="10" type="ORF">DI626_02170</name>
</gene>
<dbReference type="InterPro" id="IPR036365">
    <property type="entry name" value="PGBD-like_sf"/>
</dbReference>
<dbReference type="GO" id="GO:0004180">
    <property type="term" value="F:carboxypeptidase activity"/>
    <property type="evidence" value="ECO:0007669"/>
    <property type="project" value="UniProtKB-ARBA"/>
</dbReference>
<proteinExistence type="inferred from homology"/>
<dbReference type="GO" id="GO:0009252">
    <property type="term" value="P:peptidoglycan biosynthetic process"/>
    <property type="evidence" value="ECO:0007669"/>
    <property type="project" value="UniProtKB-UniPathway"/>
</dbReference>
<dbReference type="CDD" id="cd16913">
    <property type="entry name" value="YkuD_like"/>
    <property type="match status" value="1"/>
</dbReference>
<dbReference type="InterPro" id="IPR036366">
    <property type="entry name" value="PGBDSf"/>
</dbReference>
<evidence type="ECO:0000256" key="4">
    <source>
        <dbReference type="ARBA" id="ARBA00022960"/>
    </source>
</evidence>
<dbReference type="PROSITE" id="PS52029">
    <property type="entry name" value="LD_TPASE"/>
    <property type="match status" value="1"/>
</dbReference>
<evidence type="ECO:0000256" key="8">
    <source>
        <dbReference type="SAM" id="SignalP"/>
    </source>
</evidence>
<dbReference type="InterPro" id="IPR002477">
    <property type="entry name" value="Peptidoglycan-bd-like"/>
</dbReference>
<dbReference type="Gene3D" id="2.40.440.10">
    <property type="entry name" value="L,D-transpeptidase catalytic domain-like"/>
    <property type="match status" value="1"/>
</dbReference>
<dbReference type="PANTHER" id="PTHR41533">
    <property type="entry name" value="L,D-TRANSPEPTIDASE HI_1667-RELATED"/>
    <property type="match status" value="1"/>
</dbReference>
<evidence type="ECO:0000313" key="11">
    <source>
        <dbReference type="Proteomes" id="UP000249557"/>
    </source>
</evidence>
<name>A0A2W5A0X2_9BACT</name>
<evidence type="ECO:0000256" key="3">
    <source>
        <dbReference type="ARBA" id="ARBA00022679"/>
    </source>
</evidence>
<dbReference type="SUPFAM" id="SSF47090">
    <property type="entry name" value="PGBD-like"/>
    <property type="match status" value="1"/>
</dbReference>
<dbReference type="Pfam" id="PF01471">
    <property type="entry name" value="PG_binding_1"/>
    <property type="match status" value="1"/>
</dbReference>
<comment type="caution">
    <text evidence="10">The sequence shown here is derived from an EMBL/GenBank/DDBJ whole genome shotgun (WGS) entry which is preliminary data.</text>
</comment>
<evidence type="ECO:0000256" key="7">
    <source>
        <dbReference type="PROSITE-ProRule" id="PRU01373"/>
    </source>
</evidence>
<keyword evidence="6 7" id="KW-0961">Cell wall biogenesis/degradation</keyword>
<dbReference type="Pfam" id="PF20142">
    <property type="entry name" value="Scaffold"/>
    <property type="match status" value="1"/>
</dbReference>